<dbReference type="CDD" id="cd03253">
    <property type="entry name" value="ABCC_ATM1_transporter"/>
    <property type="match status" value="1"/>
</dbReference>
<evidence type="ECO:0000256" key="2">
    <source>
        <dbReference type="ARBA" id="ARBA00009765"/>
    </source>
</evidence>
<dbReference type="SMART" id="SM00382">
    <property type="entry name" value="AAA"/>
    <property type="match status" value="1"/>
</dbReference>
<feature type="compositionally biased region" description="Polar residues" evidence="14">
    <location>
        <begin position="25"/>
        <end position="36"/>
    </location>
</feature>
<evidence type="ECO:0000259" key="16">
    <source>
        <dbReference type="PROSITE" id="PS50893"/>
    </source>
</evidence>
<keyword evidence="9 15" id="KW-1133">Transmembrane helix</keyword>
<evidence type="ECO:0000256" key="4">
    <source>
        <dbReference type="ARBA" id="ARBA00022448"/>
    </source>
</evidence>
<feature type="region of interest" description="Disordered" evidence="14">
    <location>
        <begin position="682"/>
        <end position="730"/>
    </location>
</feature>
<dbReference type="InterPro" id="IPR003593">
    <property type="entry name" value="AAA+_ATPase"/>
</dbReference>
<dbReference type="FunFam" id="1.20.58.340:FF:000008">
    <property type="entry name" value="CorA family metal ion transporter"/>
    <property type="match status" value="1"/>
</dbReference>
<feature type="compositionally biased region" description="Basic and acidic residues" evidence="14">
    <location>
        <begin position="463"/>
        <end position="476"/>
    </location>
</feature>
<dbReference type="GO" id="GO:0016887">
    <property type="term" value="F:ATP hydrolysis activity"/>
    <property type="evidence" value="ECO:0007669"/>
    <property type="project" value="InterPro"/>
</dbReference>
<feature type="compositionally biased region" description="Basic and acidic residues" evidence="14">
    <location>
        <begin position="108"/>
        <end position="126"/>
    </location>
</feature>
<dbReference type="CDD" id="cd12829">
    <property type="entry name" value="Alr1p-like"/>
    <property type="match status" value="1"/>
</dbReference>
<dbReference type="InterPro" id="IPR003439">
    <property type="entry name" value="ABC_transporter-like_ATP-bd"/>
</dbReference>
<dbReference type="GO" id="GO:0140359">
    <property type="term" value="F:ABC-type transporter activity"/>
    <property type="evidence" value="ECO:0007669"/>
    <property type="project" value="InterPro"/>
</dbReference>
<dbReference type="PROSITE" id="PS50893">
    <property type="entry name" value="ABC_TRANSPORTER_2"/>
    <property type="match status" value="1"/>
</dbReference>
<dbReference type="PANTHER" id="PTHR21535">
    <property type="entry name" value="MAGNESIUM AND COBALT TRANSPORT PROTEIN/MITOCHONDRIAL IMPORT INNER MEMBRANE TRANSLOCASE SUBUNIT TIM8"/>
    <property type="match status" value="1"/>
</dbReference>
<organism evidence="18 19">
    <name type="scientific">Elasticomyces elasticus</name>
    <dbReference type="NCBI Taxonomy" id="574655"/>
    <lineage>
        <taxon>Eukaryota</taxon>
        <taxon>Fungi</taxon>
        <taxon>Dikarya</taxon>
        <taxon>Ascomycota</taxon>
        <taxon>Pezizomycotina</taxon>
        <taxon>Dothideomycetes</taxon>
        <taxon>Dothideomycetidae</taxon>
        <taxon>Mycosphaerellales</taxon>
        <taxon>Teratosphaeriaceae</taxon>
        <taxon>Elasticomyces</taxon>
    </lineage>
</organism>
<dbReference type="InterPro" id="IPR036640">
    <property type="entry name" value="ABC1_TM_sf"/>
</dbReference>
<evidence type="ECO:0000313" key="18">
    <source>
        <dbReference type="EMBL" id="KAK5704177.1"/>
    </source>
</evidence>
<reference evidence="18" key="1">
    <citation type="submission" date="2023-08" db="EMBL/GenBank/DDBJ databases">
        <title>Black Yeasts Isolated from many extreme environments.</title>
        <authorList>
            <person name="Coleine C."/>
            <person name="Stajich J.E."/>
            <person name="Selbmann L."/>
        </authorList>
    </citation>
    <scope>NUCLEOTIDE SEQUENCE</scope>
    <source>
        <strain evidence="18">CCFEE 5810</strain>
    </source>
</reference>
<feature type="compositionally biased region" description="Basic and acidic residues" evidence="14">
    <location>
        <begin position="273"/>
        <end position="282"/>
    </location>
</feature>
<gene>
    <name evidence="18" type="primary">ATM1</name>
    <name evidence="18" type="ORF">LTR97_003190</name>
</gene>
<dbReference type="InterPro" id="IPR045863">
    <property type="entry name" value="CorA_TM1_TM2"/>
</dbReference>
<dbReference type="InterPro" id="IPR045861">
    <property type="entry name" value="CorA_cytoplasmic_dom"/>
</dbReference>
<dbReference type="PROSITE" id="PS50929">
    <property type="entry name" value="ABC_TM1F"/>
    <property type="match status" value="1"/>
</dbReference>
<evidence type="ECO:0000256" key="3">
    <source>
        <dbReference type="ARBA" id="ARBA00011738"/>
    </source>
</evidence>
<dbReference type="FunFam" id="3.40.50.300:FF:000186">
    <property type="entry name" value="ATP-binding cassette sub-family B member 7, mitochondrial"/>
    <property type="match status" value="1"/>
</dbReference>
<dbReference type="Proteomes" id="UP001310594">
    <property type="component" value="Unassembled WGS sequence"/>
</dbReference>
<keyword evidence="10 15" id="KW-0472">Membrane</keyword>
<feature type="domain" description="ABC transmembrane type-1" evidence="17">
    <location>
        <begin position="978"/>
        <end position="1258"/>
    </location>
</feature>
<feature type="compositionally biased region" description="Polar residues" evidence="14">
    <location>
        <begin position="478"/>
        <end position="491"/>
    </location>
</feature>
<feature type="domain" description="ABC transporter" evidence="16">
    <location>
        <begin position="1293"/>
        <end position="1529"/>
    </location>
</feature>
<evidence type="ECO:0000256" key="12">
    <source>
        <dbReference type="ARBA" id="ARBA00039906"/>
    </source>
</evidence>
<dbReference type="InterPro" id="IPR002523">
    <property type="entry name" value="MgTranspt_CorA/ZnTranspt_ZntB"/>
</dbReference>
<feature type="region of interest" description="Disordered" evidence="14">
    <location>
        <begin position="321"/>
        <end position="349"/>
    </location>
</feature>
<dbReference type="CDD" id="cd18582">
    <property type="entry name" value="ABC_6TM_ATM1_ABCB7"/>
    <property type="match status" value="1"/>
</dbReference>
<dbReference type="Gene3D" id="3.40.50.300">
    <property type="entry name" value="P-loop containing nucleotide triphosphate hydrolases"/>
    <property type="match status" value="1"/>
</dbReference>
<feature type="compositionally biased region" description="Basic and acidic residues" evidence="14">
    <location>
        <begin position="909"/>
        <end position="930"/>
    </location>
</feature>
<dbReference type="GO" id="GO:0140466">
    <property type="term" value="P:iron-sulfur cluster export from the mitochondrion"/>
    <property type="evidence" value="ECO:0007669"/>
    <property type="project" value="UniProtKB-ARBA"/>
</dbReference>
<evidence type="ECO:0000256" key="13">
    <source>
        <dbReference type="ARBA" id="ARBA00040792"/>
    </source>
</evidence>
<dbReference type="SUPFAM" id="SSF90123">
    <property type="entry name" value="ABC transporter transmembrane region"/>
    <property type="match status" value="1"/>
</dbReference>
<name>A0AAN7W9M9_9PEZI</name>
<dbReference type="EMBL" id="JAVRQU010000004">
    <property type="protein sequence ID" value="KAK5704177.1"/>
    <property type="molecule type" value="Genomic_DNA"/>
</dbReference>
<keyword evidence="7" id="KW-0067">ATP-binding</keyword>
<dbReference type="Gene3D" id="1.20.58.340">
    <property type="entry name" value="Magnesium transport protein CorA, transmembrane region"/>
    <property type="match status" value="2"/>
</dbReference>
<accession>A0AAN7W9M9</accession>
<dbReference type="FunFam" id="1.20.1560.10:FF:000004">
    <property type="entry name" value="ATP-binding cassette sub-family B member 7"/>
    <property type="match status" value="1"/>
</dbReference>
<feature type="transmembrane region" description="Helical" evidence="15">
    <location>
        <begin position="1115"/>
        <end position="1136"/>
    </location>
</feature>
<evidence type="ECO:0000256" key="8">
    <source>
        <dbReference type="ARBA" id="ARBA00022967"/>
    </source>
</evidence>
<evidence type="ECO:0000256" key="15">
    <source>
        <dbReference type="SAM" id="Phobius"/>
    </source>
</evidence>
<feature type="region of interest" description="Disordered" evidence="14">
    <location>
        <begin position="1"/>
        <end position="306"/>
    </location>
</feature>
<feature type="compositionally biased region" description="Polar residues" evidence="14">
    <location>
        <begin position="499"/>
        <end position="509"/>
    </location>
</feature>
<feature type="transmembrane region" description="Helical" evidence="15">
    <location>
        <begin position="1009"/>
        <end position="1028"/>
    </location>
</feature>
<dbReference type="SUPFAM" id="SSF143865">
    <property type="entry name" value="CorA soluble domain-like"/>
    <property type="match status" value="1"/>
</dbReference>
<evidence type="ECO:0000256" key="7">
    <source>
        <dbReference type="ARBA" id="ARBA00022840"/>
    </source>
</evidence>
<dbReference type="GO" id="GO:0010961">
    <property type="term" value="P:intracellular magnesium ion homeostasis"/>
    <property type="evidence" value="ECO:0007669"/>
    <property type="project" value="TreeGrafter"/>
</dbReference>
<comment type="similarity">
    <text evidence="11">Belongs to the ABC transporter superfamily. ABCB family. Heavy Metal importer (TC 3.A.1.210) subfamily.</text>
</comment>
<dbReference type="PANTHER" id="PTHR21535:SF51">
    <property type="entry name" value="MANGANESE RESISTANCE PROTEIN MNR2"/>
    <property type="match status" value="1"/>
</dbReference>
<keyword evidence="6" id="KW-0547">Nucleotide-binding</keyword>
<dbReference type="GO" id="GO:0005743">
    <property type="term" value="C:mitochondrial inner membrane"/>
    <property type="evidence" value="ECO:0007669"/>
    <property type="project" value="UniProtKB-SubCell"/>
</dbReference>
<dbReference type="InterPro" id="IPR044089">
    <property type="entry name" value="Alr1-like"/>
</dbReference>
<dbReference type="Pfam" id="PF00005">
    <property type="entry name" value="ABC_tran"/>
    <property type="match status" value="1"/>
</dbReference>
<comment type="similarity">
    <text evidence="2">Belongs to the CorA metal ion transporter (MIT) (TC 1.A.35) family.</text>
</comment>
<evidence type="ECO:0000256" key="9">
    <source>
        <dbReference type="ARBA" id="ARBA00022989"/>
    </source>
</evidence>
<dbReference type="InterPro" id="IPR027417">
    <property type="entry name" value="P-loop_NTPase"/>
</dbReference>
<feature type="compositionally biased region" description="Basic residues" evidence="14">
    <location>
        <begin position="41"/>
        <end position="57"/>
    </location>
</feature>
<protein>
    <recommendedName>
        <fullName evidence="12">Iron-sulfur clusters transporter ATM1, mitochondrial</fullName>
    </recommendedName>
    <alternativeName>
        <fullName evidence="13">Iron-sulfur clusters transporter atm1, mitochondrial</fullName>
    </alternativeName>
</protein>
<dbReference type="Pfam" id="PF01544">
    <property type="entry name" value="CorA"/>
    <property type="match status" value="2"/>
</dbReference>
<keyword evidence="8" id="KW-1278">Translocase</keyword>
<feature type="transmembrane region" description="Helical" evidence="15">
    <location>
        <begin position="862"/>
        <end position="882"/>
    </location>
</feature>
<feature type="transmembrane region" description="Helical" evidence="15">
    <location>
        <begin position="976"/>
        <end position="997"/>
    </location>
</feature>
<dbReference type="GO" id="GO:0000329">
    <property type="term" value="C:fungal-type vacuole membrane"/>
    <property type="evidence" value="ECO:0007669"/>
    <property type="project" value="TreeGrafter"/>
</dbReference>
<comment type="subunit">
    <text evidence="3">Homodimer.</text>
</comment>
<feature type="compositionally biased region" description="Basic and acidic residues" evidence="14">
    <location>
        <begin position="228"/>
        <end position="240"/>
    </location>
</feature>
<feature type="compositionally biased region" description="Basic and acidic residues" evidence="14">
    <location>
        <begin position="714"/>
        <end position="724"/>
    </location>
</feature>
<dbReference type="Pfam" id="PF00664">
    <property type="entry name" value="ABC_membrane"/>
    <property type="match status" value="1"/>
</dbReference>
<feature type="compositionally biased region" description="Basic and acidic residues" evidence="14">
    <location>
        <begin position="694"/>
        <end position="706"/>
    </location>
</feature>
<evidence type="ECO:0000256" key="14">
    <source>
        <dbReference type="SAM" id="MobiDB-lite"/>
    </source>
</evidence>
<comment type="caution">
    <text evidence="18">The sequence shown here is derived from an EMBL/GenBank/DDBJ whole genome shotgun (WGS) entry which is preliminary data.</text>
</comment>
<dbReference type="GO" id="GO:0015095">
    <property type="term" value="F:magnesium ion transmembrane transporter activity"/>
    <property type="evidence" value="ECO:0007669"/>
    <property type="project" value="InterPro"/>
</dbReference>
<dbReference type="GO" id="GO:0005524">
    <property type="term" value="F:ATP binding"/>
    <property type="evidence" value="ECO:0007669"/>
    <property type="project" value="UniProtKB-KW"/>
</dbReference>
<evidence type="ECO:0000256" key="10">
    <source>
        <dbReference type="ARBA" id="ARBA00023136"/>
    </source>
</evidence>
<evidence type="ECO:0000313" key="19">
    <source>
        <dbReference type="Proteomes" id="UP001310594"/>
    </source>
</evidence>
<evidence type="ECO:0000256" key="1">
    <source>
        <dbReference type="ARBA" id="ARBA00004448"/>
    </source>
</evidence>
<dbReference type="InterPro" id="IPR011527">
    <property type="entry name" value="ABC1_TM_dom"/>
</dbReference>
<comment type="subcellular location">
    <subcellularLocation>
        <location evidence="1">Mitochondrion inner membrane</location>
        <topology evidence="1">Multi-pass membrane protein</topology>
    </subcellularLocation>
</comment>
<dbReference type="Gene3D" id="3.30.460.20">
    <property type="entry name" value="CorA soluble domain-like"/>
    <property type="match status" value="1"/>
</dbReference>
<evidence type="ECO:0000256" key="6">
    <source>
        <dbReference type="ARBA" id="ARBA00022741"/>
    </source>
</evidence>
<feature type="transmembrane region" description="Helical" evidence="15">
    <location>
        <begin position="1090"/>
        <end position="1109"/>
    </location>
</feature>
<feature type="region of interest" description="Disordered" evidence="14">
    <location>
        <begin position="1537"/>
        <end position="1559"/>
    </location>
</feature>
<keyword evidence="4" id="KW-0813">Transport</keyword>
<dbReference type="Gene3D" id="1.20.1560.10">
    <property type="entry name" value="ABC transporter type 1, transmembrane domain"/>
    <property type="match status" value="1"/>
</dbReference>
<dbReference type="InterPro" id="IPR017871">
    <property type="entry name" value="ABC_transporter-like_CS"/>
</dbReference>
<evidence type="ECO:0000256" key="11">
    <source>
        <dbReference type="ARBA" id="ARBA00024363"/>
    </source>
</evidence>
<dbReference type="SUPFAM" id="SSF52540">
    <property type="entry name" value="P-loop containing nucleoside triphosphate hydrolases"/>
    <property type="match status" value="1"/>
</dbReference>
<feature type="compositionally biased region" description="Basic residues" evidence="14">
    <location>
        <begin position="206"/>
        <end position="216"/>
    </location>
</feature>
<feature type="compositionally biased region" description="Basic and acidic residues" evidence="14">
    <location>
        <begin position="1546"/>
        <end position="1559"/>
    </location>
</feature>
<feature type="region of interest" description="Disordered" evidence="14">
    <location>
        <begin position="452"/>
        <end position="528"/>
    </location>
</feature>
<sequence length="1559" mass="173588">MEDQRDIARISGPASMAKPDESAAGSGTQQPQQSVSDVAKPKKKKTHRGGKNKRKTGRRESFAASEGGPGMDERPSLLDAPNPSSSQHGFYRLQTGGRSNTSLESEALLDHREHGAPSGRSRKESLHNGFARPSLPMVARQQRGSNYSVNRGDGYRSKLGRGTAVAISEDEDDVDPSDRTPLLSSSTRSKTKIKPELARNNSGVHRGSHGGSRLRKGSGASKTSFKGGRIDVQSRNHPGEQYEDDDEYDVNNPPSVPNSPKLGSLDDVMLSSHDSDRARDAIIDIDGDFGDSNGRKGSGSTDGMNRRPTVAELAERDVCFPGHDDMTEIGDDEDRNSQEGSAKLKRKRTRNQWPKFDVLERWAAEEKIREQRTQQEQIRVKRISEPVMVGGRLRPAKTPWHRDHAEAPFRFTYFNEMNEMAGGTIHARNISDLLQEGNTFQDLFAPEPVELPYSSDEEEDEEPRSTLHETLERKLSEPQLQKSSSGQTDLNGQKRAPSDSKTNTGSNTPAAGDESGTPRAGGSTPCRSKKYGARPTFWLDVLSPTEPEMKILARVFGIHQLTTEDILMEEQREKVELFSNYYFVNYRSFEQDTESESYLEPVNIYIVVFREGVLSFHHSMTPHPANVRRRVRQLNDYMSPSADWISYAIIDDVTDVYLPLVQQIETEVDDIDDCILGLHDEERTSQQKGVTGKGSKDDPSSEKEGKPTGQGSGNKEKPESEKTLSESGGDMLRRVGECRKKVMSLYRLLGNKADVIKGFAKRCNEHWHVAPRSEIGLYLGDIQDHIVTMTGNLSHYENLLSRAHSNYLAQINIRMNERAEQTADVLGKLTVLGTIVLPMNIVTGMWGMNVWVPGQDAEHNLTWFWCITAGLVAFGCTCFLVAKRVRVFASTPRHRKDDAAARIQQGELQAKHPAPENVKPESAEREKPAEPNRPNDALLSEQTKTTKEQRKADWRIIKDMSHYIWPKDDFGTRFRVGLSVVLLVSAKVLNVQVPFYFKTIVDNMNIDFVAVGGTAATVAGASIFAYGATRIGAAIFQEFRNAIFASVAQKAIRKVAGNIFTHLLNLDLSFHLSRQTGGLSRAIDRGTKGISFLLTSMVFHILPTALEISLFGWKFAVITASTMAAYTWFTIATTAWRTKFRKQANAADNRGATVELDSLINYEAVKYFNNEKYETKRYDTALKQYEDASIKVATSLAYLNTGQNLIFSTALTGMMYMAAQGVAEGSLTVGDLVMVNQLVFQLSVPLNFLGSVYRELRQSLLDMETLFNLQKVNVAVKEKPDAKQLVLSQGGNIKFENVAFSYLEDRSILHNLNMTIPAGKKVAIVGPSGCGKSTILRLLFRFYDVQGGRITIDGQDIRDVTLESLRKSIGVVPQDTPLFNDTIEHNIRYGNINASHEEVVTAAKRAQVHDIVEKLPEGYSTQVGERGMMISGGEKQRLAVSRLILKDPPLLFFDEATSALDTHTEQILLNNINSILTEKARTSVFVAHRLRTIYDSDVIIVLKDGRVAEQGTHEQLVQNAGIYADLWNAQEMLFTEQEEGEGQAQGRERRAEEELAKRV</sequence>
<keyword evidence="5 15" id="KW-0812">Transmembrane</keyword>
<dbReference type="FunFam" id="1.20.58.340:FF:000014">
    <property type="entry name" value="CorA family metal ion transporter"/>
    <property type="match status" value="1"/>
</dbReference>
<dbReference type="PROSITE" id="PS00211">
    <property type="entry name" value="ABC_TRANSPORTER_1"/>
    <property type="match status" value="1"/>
</dbReference>
<evidence type="ECO:0000256" key="5">
    <source>
        <dbReference type="ARBA" id="ARBA00022692"/>
    </source>
</evidence>
<dbReference type="SUPFAM" id="SSF144083">
    <property type="entry name" value="Magnesium transport protein CorA, transmembrane region"/>
    <property type="match status" value="1"/>
</dbReference>
<proteinExistence type="inferred from homology"/>
<feature type="region of interest" description="Disordered" evidence="14">
    <location>
        <begin position="906"/>
        <end position="947"/>
    </location>
</feature>
<evidence type="ECO:0000259" key="17">
    <source>
        <dbReference type="PROSITE" id="PS50929"/>
    </source>
</evidence>